<name>A0ABV5ZVZ5_9PSEU</name>
<evidence type="ECO:0000256" key="1">
    <source>
        <dbReference type="ARBA" id="ARBA00023125"/>
    </source>
</evidence>
<evidence type="ECO:0000256" key="2">
    <source>
        <dbReference type="ARBA" id="ARBA00023172"/>
    </source>
</evidence>
<evidence type="ECO:0000313" key="6">
    <source>
        <dbReference type="Proteomes" id="UP001589693"/>
    </source>
</evidence>
<keyword evidence="6" id="KW-1185">Reference proteome</keyword>
<feature type="domain" description="Ku" evidence="4">
    <location>
        <begin position="53"/>
        <end position="182"/>
    </location>
</feature>
<comment type="similarity">
    <text evidence="3">Belongs to the prokaryotic Ku family.</text>
</comment>
<dbReference type="SUPFAM" id="SSF100939">
    <property type="entry name" value="SPOC domain-like"/>
    <property type="match status" value="1"/>
</dbReference>
<dbReference type="PANTHER" id="PTHR41251">
    <property type="entry name" value="NON-HOMOLOGOUS END JOINING PROTEIN KU"/>
    <property type="match status" value="1"/>
</dbReference>
<keyword evidence="3" id="KW-0227">DNA damage</keyword>
<dbReference type="PANTHER" id="PTHR41251:SF1">
    <property type="entry name" value="NON-HOMOLOGOUS END JOINING PROTEIN KU"/>
    <property type="match status" value="1"/>
</dbReference>
<dbReference type="InterPro" id="IPR016194">
    <property type="entry name" value="SPOC-like_C_dom_sf"/>
</dbReference>
<dbReference type="InterPro" id="IPR006164">
    <property type="entry name" value="DNA_bd_Ku70/Ku80"/>
</dbReference>
<sequence length="307" mass="34615">MPRAIWSGTVTFGLVSIPVGLYSATIDHTVHFHQLQRGTADRIRNRQVNERTGEEVERADIVKGYELDDGQYVVVEPEELAQIAPGRSRTLEISLFVSLDEIDPVYFDRTYWIAPASSHYDRVYRLLWQAMSETERAGIATFVMHGKEYLTAVRAGESGLLLETMFFADEVRDPRDLKVFPRKGKARGKELDMATGLIESMSGPWNPRDFRDTYTAKVRKLVRAKKKGKAVVAEAEPPEPTGVVDLMDALRRSVENARGGKGRKAKRRPDLSGLRKAELVAMARELNVKGRSKLSRDELEKAVRRAS</sequence>
<dbReference type="Gene3D" id="2.40.290.10">
    <property type="match status" value="1"/>
</dbReference>
<comment type="subunit">
    <text evidence="3">Homodimer. Interacts with LigD.</text>
</comment>
<dbReference type="InterPro" id="IPR009187">
    <property type="entry name" value="Prok_Ku"/>
</dbReference>
<dbReference type="EMBL" id="JBHLZU010000008">
    <property type="protein sequence ID" value="MFB9904189.1"/>
    <property type="molecule type" value="Genomic_DNA"/>
</dbReference>
<comment type="function">
    <text evidence="3">With LigD forms a non-homologous end joining (NHEJ) DNA repair enzyme, which repairs dsDNA breaks with reduced fidelity. Binds linear dsDNA with 5'- and 3'- overhangs but not closed circular dsDNA nor ssDNA. Recruits and stimulates the ligase activity of LigD.</text>
</comment>
<gene>
    <name evidence="3" type="primary">ku</name>
    <name evidence="5" type="ORF">ACFFQA_09565</name>
</gene>
<dbReference type="Proteomes" id="UP001589693">
    <property type="component" value="Unassembled WGS sequence"/>
</dbReference>
<keyword evidence="2 3" id="KW-0233">DNA recombination</keyword>
<organism evidence="5 6">
    <name type="scientific">Allokutzneria oryzae</name>
    <dbReference type="NCBI Taxonomy" id="1378989"/>
    <lineage>
        <taxon>Bacteria</taxon>
        <taxon>Bacillati</taxon>
        <taxon>Actinomycetota</taxon>
        <taxon>Actinomycetes</taxon>
        <taxon>Pseudonocardiales</taxon>
        <taxon>Pseudonocardiaceae</taxon>
        <taxon>Allokutzneria</taxon>
    </lineage>
</organism>
<evidence type="ECO:0000256" key="3">
    <source>
        <dbReference type="HAMAP-Rule" id="MF_01875"/>
    </source>
</evidence>
<dbReference type="Pfam" id="PF02735">
    <property type="entry name" value="Ku"/>
    <property type="match status" value="1"/>
</dbReference>
<protein>
    <recommendedName>
        <fullName evidence="3">Non-homologous end joining protein Ku</fullName>
    </recommendedName>
</protein>
<dbReference type="SMART" id="SM00559">
    <property type="entry name" value="Ku78"/>
    <property type="match status" value="1"/>
</dbReference>
<evidence type="ECO:0000313" key="5">
    <source>
        <dbReference type="EMBL" id="MFB9904189.1"/>
    </source>
</evidence>
<comment type="caution">
    <text evidence="5">The sequence shown here is derived from an EMBL/GenBank/DDBJ whole genome shotgun (WGS) entry which is preliminary data.</text>
</comment>
<keyword evidence="1 3" id="KW-0238">DNA-binding</keyword>
<dbReference type="HAMAP" id="MF_01875">
    <property type="entry name" value="Prokaryotic_Ku"/>
    <property type="match status" value="1"/>
</dbReference>
<dbReference type="PIRSF" id="PIRSF006493">
    <property type="entry name" value="Prok_Ku"/>
    <property type="match status" value="1"/>
</dbReference>
<dbReference type="NCBIfam" id="TIGR02772">
    <property type="entry name" value="Ku_bact"/>
    <property type="match status" value="1"/>
</dbReference>
<dbReference type="CDD" id="cd00789">
    <property type="entry name" value="KU_like"/>
    <property type="match status" value="1"/>
</dbReference>
<accession>A0ABV5ZVZ5</accession>
<proteinExistence type="inferred from homology"/>
<dbReference type="RefSeq" id="WP_377851370.1">
    <property type="nucleotide sequence ID" value="NZ_JBHLZU010000008.1"/>
</dbReference>
<reference evidence="5 6" key="1">
    <citation type="submission" date="2024-09" db="EMBL/GenBank/DDBJ databases">
        <authorList>
            <person name="Sun Q."/>
            <person name="Mori K."/>
        </authorList>
    </citation>
    <scope>NUCLEOTIDE SEQUENCE [LARGE SCALE GENOMIC DNA]</scope>
    <source>
        <strain evidence="5 6">TBRC 7907</strain>
    </source>
</reference>
<evidence type="ECO:0000259" key="4">
    <source>
        <dbReference type="SMART" id="SM00559"/>
    </source>
</evidence>
<keyword evidence="3" id="KW-0234">DNA repair</keyword>